<accession>A0A8H6MPN8</accession>
<proteinExistence type="predicted"/>
<feature type="compositionally biased region" description="Polar residues" evidence="1">
    <location>
        <begin position="360"/>
        <end position="378"/>
    </location>
</feature>
<feature type="region of interest" description="Disordered" evidence="1">
    <location>
        <begin position="171"/>
        <end position="200"/>
    </location>
</feature>
<gene>
    <name evidence="2" type="ORF">CSOJ01_10106</name>
</gene>
<reference evidence="2 3" key="1">
    <citation type="journal article" date="2020" name="Phytopathology">
        <title>Genome Sequence Resources of Colletotrichum truncatum, C. plurivorum, C. musicola, and C. sojae: Four Species Pathogenic to Soybean (Glycine max).</title>
        <authorList>
            <person name="Rogerio F."/>
            <person name="Boufleur T.R."/>
            <person name="Ciampi-Guillardi M."/>
            <person name="Sukno S.A."/>
            <person name="Thon M.R."/>
            <person name="Massola Junior N.S."/>
            <person name="Baroncelli R."/>
        </authorList>
    </citation>
    <scope>NUCLEOTIDE SEQUENCE [LARGE SCALE GENOMIC DNA]</scope>
    <source>
        <strain evidence="2 3">LFN0009</strain>
    </source>
</reference>
<dbReference type="AlphaFoldDB" id="A0A8H6MPN8"/>
<organism evidence="2 3">
    <name type="scientific">Colletotrichum sojae</name>
    <dbReference type="NCBI Taxonomy" id="2175907"/>
    <lineage>
        <taxon>Eukaryota</taxon>
        <taxon>Fungi</taxon>
        <taxon>Dikarya</taxon>
        <taxon>Ascomycota</taxon>
        <taxon>Pezizomycotina</taxon>
        <taxon>Sordariomycetes</taxon>
        <taxon>Hypocreomycetidae</taxon>
        <taxon>Glomerellales</taxon>
        <taxon>Glomerellaceae</taxon>
        <taxon>Colletotrichum</taxon>
        <taxon>Colletotrichum orchidearum species complex</taxon>
    </lineage>
</organism>
<sequence>MPTVRVPLSKPPPRQLAYRHLEAAASSTSSRILLSKPIRPLHAYRHLLRAATYFPVVCRTFLEDRIRSRFRRERTRAAESESKLKYASDRKAALEEENFRRLKALEEARRHVAGLNAALAGDTARLRRVFRHCFGKLGKKRREMMAAFVKTDPDPPVDTSELQERIDEMAKAPPADERARKRMEKKMRKTPPNRRAFTRDDPAPWITQKLSPIETNWDLQKVGELIRSQKSQEASIAIGSSWPRSDLPTFQPTALIPKEDQWGRPTAARRITKKVRLWWKLATDKLMPPVDKSEWALLQSLATGRAPEALWKMPPRRPVAQPLDHARPRREDESFNWAAYATIPIRDVERPRARALARLTGQTDEGPHSQTTKVRLGSPYSNRQLRREFTKIWETTAYIEQVESTGKDGKVRAKRNIVWGSTATGLPTASGAQHAIFADVNSKGQPIPSR</sequence>
<comment type="caution">
    <text evidence="2">The sequence shown here is derived from an EMBL/GenBank/DDBJ whole genome shotgun (WGS) entry which is preliminary data.</text>
</comment>
<evidence type="ECO:0000313" key="3">
    <source>
        <dbReference type="Proteomes" id="UP000652219"/>
    </source>
</evidence>
<dbReference type="Proteomes" id="UP000652219">
    <property type="component" value="Unassembled WGS sequence"/>
</dbReference>
<feature type="compositionally biased region" description="Basic residues" evidence="1">
    <location>
        <begin position="180"/>
        <end position="192"/>
    </location>
</feature>
<evidence type="ECO:0000256" key="1">
    <source>
        <dbReference type="SAM" id="MobiDB-lite"/>
    </source>
</evidence>
<protein>
    <submittedName>
        <fullName evidence="2">Uncharacterized protein</fullName>
    </submittedName>
</protein>
<dbReference type="EMBL" id="WIGN01000205">
    <property type="protein sequence ID" value="KAF6804572.1"/>
    <property type="molecule type" value="Genomic_DNA"/>
</dbReference>
<name>A0A8H6MPN8_9PEZI</name>
<feature type="region of interest" description="Disordered" evidence="1">
    <location>
        <begin position="359"/>
        <end position="378"/>
    </location>
</feature>
<keyword evidence="3" id="KW-1185">Reference proteome</keyword>
<evidence type="ECO:0000313" key="2">
    <source>
        <dbReference type="EMBL" id="KAF6804572.1"/>
    </source>
</evidence>